<evidence type="ECO:0000313" key="3">
    <source>
        <dbReference type="Proteomes" id="UP000543030"/>
    </source>
</evidence>
<dbReference type="InterPro" id="IPR011051">
    <property type="entry name" value="RmlC_Cupin_sf"/>
</dbReference>
<dbReference type="AlphaFoldDB" id="A0A840RBI1"/>
<dbReference type="EMBL" id="JACHHN010000002">
    <property type="protein sequence ID" value="MBB5190277.1"/>
    <property type="molecule type" value="Genomic_DNA"/>
</dbReference>
<dbReference type="CDD" id="cd20303">
    <property type="entry name" value="cupin_ChrR_1"/>
    <property type="match status" value="1"/>
</dbReference>
<name>A0A840RBI1_9NEIS</name>
<dbReference type="RefSeq" id="WP_221303015.1">
    <property type="nucleotide sequence ID" value="NZ_JACHHN010000002.1"/>
</dbReference>
<accession>A0A840RBI1</accession>
<dbReference type="Pfam" id="PF12973">
    <property type="entry name" value="Cupin_7"/>
    <property type="match status" value="1"/>
</dbReference>
<dbReference type="SUPFAM" id="SSF51182">
    <property type="entry name" value="RmlC-like cupins"/>
    <property type="match status" value="2"/>
</dbReference>
<organism evidence="2 3">
    <name type="scientific">Silvimonas terrae</name>
    <dbReference type="NCBI Taxonomy" id="300266"/>
    <lineage>
        <taxon>Bacteria</taxon>
        <taxon>Pseudomonadati</taxon>
        <taxon>Pseudomonadota</taxon>
        <taxon>Betaproteobacteria</taxon>
        <taxon>Neisseriales</taxon>
        <taxon>Chitinibacteraceae</taxon>
        <taxon>Silvimonas</taxon>
    </lineage>
</organism>
<dbReference type="Proteomes" id="UP000543030">
    <property type="component" value="Unassembled WGS sequence"/>
</dbReference>
<keyword evidence="2" id="KW-0560">Oxidoreductase</keyword>
<keyword evidence="2" id="KW-0223">Dioxygenase</keyword>
<dbReference type="Gene3D" id="2.60.120.10">
    <property type="entry name" value="Jelly Rolls"/>
    <property type="match status" value="1"/>
</dbReference>
<proteinExistence type="predicted"/>
<gene>
    <name evidence="2" type="ORF">HNQ50_000999</name>
</gene>
<reference evidence="2 3" key="1">
    <citation type="submission" date="2020-08" db="EMBL/GenBank/DDBJ databases">
        <title>Genomic Encyclopedia of Type Strains, Phase IV (KMG-IV): sequencing the most valuable type-strain genomes for metagenomic binning, comparative biology and taxonomic classification.</title>
        <authorList>
            <person name="Goeker M."/>
        </authorList>
    </citation>
    <scope>NUCLEOTIDE SEQUENCE [LARGE SCALE GENOMIC DNA]</scope>
    <source>
        <strain evidence="2 3">DSM 18233</strain>
    </source>
</reference>
<evidence type="ECO:0000313" key="2">
    <source>
        <dbReference type="EMBL" id="MBB5190277.1"/>
    </source>
</evidence>
<sequence>MRATARLLGQQLILRDGARLKGRGQDPYTVLIAAASAAQLQGRKNWMNINADLALRAIEHATADAWRATSHAGVTRRPLFRIGDEIAQATSLVRYAPESRFHAHEHTGGEEILVIRGTFSDEHGDYPAGTWFRNPPGTRHSPYTRTGCLLLVRLWQFDPADRQGVVMRLPVWPPAASPAAQHLWPVHHAGHERVSLVFWPPGQRIVETVPEGGEWLVLQGNCQVGRETLTALSWLRLPCGATLEGIAGEEGVWLWAKTGHLPHLPPPPVAPATKPDQG</sequence>
<protein>
    <submittedName>
        <fullName evidence="2">Quercetin dioxygenase-like cupin family protein</fullName>
    </submittedName>
</protein>
<keyword evidence="3" id="KW-1185">Reference proteome</keyword>
<comment type="caution">
    <text evidence="2">The sequence shown here is derived from an EMBL/GenBank/DDBJ whole genome shotgun (WGS) entry which is preliminary data.</text>
</comment>
<dbReference type="GO" id="GO:0051213">
    <property type="term" value="F:dioxygenase activity"/>
    <property type="evidence" value="ECO:0007669"/>
    <property type="project" value="UniProtKB-KW"/>
</dbReference>
<dbReference type="InterPro" id="IPR025979">
    <property type="entry name" value="ChrR-like_cupin_dom"/>
</dbReference>
<dbReference type="InterPro" id="IPR014710">
    <property type="entry name" value="RmlC-like_jellyroll"/>
</dbReference>
<feature type="domain" description="ChrR-like cupin" evidence="1">
    <location>
        <begin position="61"/>
        <end position="157"/>
    </location>
</feature>
<evidence type="ECO:0000259" key="1">
    <source>
        <dbReference type="Pfam" id="PF12973"/>
    </source>
</evidence>